<feature type="domain" description="RCC1-like" evidence="4">
    <location>
        <begin position="4"/>
        <end position="375"/>
    </location>
</feature>
<reference evidence="5 6" key="1">
    <citation type="submission" date="2024-03" db="EMBL/GenBank/DDBJ databases">
        <authorList>
            <person name="Brejova B."/>
        </authorList>
    </citation>
    <scope>NUCLEOTIDE SEQUENCE [LARGE SCALE GENOMIC DNA]</scope>
    <source>
        <strain evidence="5 6">CBS 14171</strain>
    </source>
</reference>
<sequence length="383" mass="41564">MYTVLACGSNGNYQLGLDNNDDQSQLRPSVFSSQSEFSSTRADAGTETRIEAKPKKIACGGNHTLILLENGKVFSCGSNEYGQTGHPVEEEAFIATFRAVPDPPDGAKWIAIACAWECSFFIDDYNRLYSCGNGAKGELGLGTSTRCQRTIAQVRELGADIVKIHSSMSHVVVQTSSGKLFGWGSCKKGQLGVMDKQSVTRGAVWEPVELNFEAGVDSAQVDDFQTGRDFTVVLATERSQGPNRLTIWGKSTVDVEKANREIEQGAGHGGLAAMWSSVHWKSLKRGIISFGTDTHGQLFDYALPHPERAHKLDFTVGSEHGLLLSMNKVYAWGWGEHGNCGEPSLKNTDGITYNYLNPIYEGPQEVVLIAGGCATSWVVIKAD</sequence>
<dbReference type="Pfam" id="PF25390">
    <property type="entry name" value="WD40_RLD"/>
    <property type="match status" value="1"/>
</dbReference>
<dbReference type="InterPro" id="IPR058923">
    <property type="entry name" value="RCC1-like_dom"/>
</dbReference>
<evidence type="ECO:0000313" key="6">
    <source>
        <dbReference type="Proteomes" id="UP001497383"/>
    </source>
</evidence>
<evidence type="ECO:0000313" key="5">
    <source>
        <dbReference type="EMBL" id="CAK9437464.1"/>
    </source>
</evidence>
<dbReference type="PRINTS" id="PR00633">
    <property type="entry name" value="RCCNDNSATION"/>
</dbReference>
<keyword evidence="2" id="KW-0677">Repeat</keyword>
<keyword evidence="1" id="KW-0344">Guanine-nucleotide releasing factor</keyword>
<evidence type="ECO:0000256" key="1">
    <source>
        <dbReference type="ARBA" id="ARBA00022658"/>
    </source>
</evidence>
<feature type="repeat" description="RCC1" evidence="3">
    <location>
        <begin position="2"/>
        <end position="70"/>
    </location>
</feature>
<dbReference type="InterPro" id="IPR051553">
    <property type="entry name" value="Ran_GTPase-activating"/>
</dbReference>
<dbReference type="Gene3D" id="2.130.10.30">
    <property type="entry name" value="Regulator of chromosome condensation 1/beta-lactamase-inhibitor protein II"/>
    <property type="match status" value="2"/>
</dbReference>
<feature type="repeat" description="RCC1" evidence="3">
    <location>
        <begin position="178"/>
        <end position="237"/>
    </location>
</feature>
<name>A0ABP0ZHI6_9ASCO</name>
<dbReference type="InterPro" id="IPR009091">
    <property type="entry name" value="RCC1/BLIP-II"/>
</dbReference>
<gene>
    <name evidence="5" type="ORF">LODBEIA_P18420</name>
</gene>
<evidence type="ECO:0000259" key="4">
    <source>
        <dbReference type="Pfam" id="PF25390"/>
    </source>
</evidence>
<dbReference type="RefSeq" id="XP_066828780.1">
    <property type="nucleotide sequence ID" value="XM_066971775.1"/>
</dbReference>
<dbReference type="InterPro" id="IPR000408">
    <property type="entry name" value="Reg_chr_condens"/>
</dbReference>
<keyword evidence="6" id="KW-1185">Reference proteome</keyword>
<proteinExistence type="predicted"/>
<dbReference type="PROSITE" id="PS50012">
    <property type="entry name" value="RCC1_3"/>
    <property type="match status" value="3"/>
</dbReference>
<evidence type="ECO:0000256" key="2">
    <source>
        <dbReference type="ARBA" id="ARBA00022737"/>
    </source>
</evidence>
<dbReference type="PANTHER" id="PTHR45982:SF1">
    <property type="entry name" value="REGULATOR OF CHROMOSOME CONDENSATION"/>
    <property type="match status" value="1"/>
</dbReference>
<dbReference type="Proteomes" id="UP001497383">
    <property type="component" value="Chromosome 2"/>
</dbReference>
<evidence type="ECO:0000256" key="3">
    <source>
        <dbReference type="PROSITE-ProRule" id="PRU00235"/>
    </source>
</evidence>
<protein>
    <recommendedName>
        <fullName evidence="4">RCC1-like domain-containing protein</fullName>
    </recommendedName>
</protein>
<dbReference type="SUPFAM" id="SSF50985">
    <property type="entry name" value="RCC1/BLIP-II"/>
    <property type="match status" value="1"/>
</dbReference>
<organism evidence="5 6">
    <name type="scientific">Lodderomyces beijingensis</name>
    <dbReference type="NCBI Taxonomy" id="1775926"/>
    <lineage>
        <taxon>Eukaryota</taxon>
        <taxon>Fungi</taxon>
        <taxon>Dikarya</taxon>
        <taxon>Ascomycota</taxon>
        <taxon>Saccharomycotina</taxon>
        <taxon>Pichiomycetes</taxon>
        <taxon>Debaryomycetaceae</taxon>
        <taxon>Candida/Lodderomyces clade</taxon>
        <taxon>Lodderomyces</taxon>
    </lineage>
</organism>
<accession>A0ABP0ZHI6</accession>
<dbReference type="PANTHER" id="PTHR45982">
    <property type="entry name" value="REGULATOR OF CHROMOSOME CONDENSATION"/>
    <property type="match status" value="1"/>
</dbReference>
<dbReference type="GeneID" id="92207038"/>
<feature type="repeat" description="RCC1" evidence="3">
    <location>
        <begin position="126"/>
        <end position="177"/>
    </location>
</feature>
<dbReference type="EMBL" id="OZ022406">
    <property type="protein sequence ID" value="CAK9437464.1"/>
    <property type="molecule type" value="Genomic_DNA"/>
</dbReference>